<keyword evidence="1" id="KW-0223">Dioxygenase</keyword>
<feature type="binding site" description="axial binding residue" evidence="1">
    <location>
        <position position="299"/>
    </location>
    <ligand>
        <name>heme</name>
        <dbReference type="ChEBI" id="CHEBI:30413"/>
    </ligand>
    <ligandPart>
        <name>Fe</name>
        <dbReference type="ChEBI" id="CHEBI:18248"/>
    </ligandPart>
</feature>
<dbReference type="GO" id="GO:0020037">
    <property type="term" value="F:heme binding"/>
    <property type="evidence" value="ECO:0007669"/>
    <property type="project" value="UniProtKB-UniRule"/>
</dbReference>
<reference evidence="2 3" key="1">
    <citation type="submission" date="2020-10" db="EMBL/GenBank/DDBJ databases">
        <title>Connecting structure to function with the recovery of over 1000 high-quality activated sludge metagenome-assembled genomes encoding full-length rRNA genes using long-read sequencing.</title>
        <authorList>
            <person name="Singleton C.M."/>
            <person name="Petriglieri F."/>
            <person name="Kristensen J.M."/>
            <person name="Kirkegaard R.H."/>
            <person name="Michaelsen T.Y."/>
            <person name="Andersen M.H."/>
            <person name="Karst S.M."/>
            <person name="Dueholm M.S."/>
            <person name="Nielsen P.H."/>
            <person name="Albertsen M."/>
        </authorList>
    </citation>
    <scope>NUCLEOTIDE SEQUENCE [LARGE SCALE GENOMIC DNA]</scope>
    <source>
        <strain evidence="2">Ribe_18-Q3-R11-54_BAT3C.373</strain>
    </source>
</reference>
<comment type="caution">
    <text evidence="1">Lacks conserved residue(s) required for the propagation of feature annotation.</text>
</comment>
<comment type="cofactor">
    <cofactor evidence="1">
        <name>heme</name>
        <dbReference type="ChEBI" id="CHEBI:30413"/>
    </cofactor>
    <text evidence="1">Binds 1 heme group per subunit.</text>
</comment>
<dbReference type="EC" id="1.13.11.11" evidence="1"/>
<dbReference type="InterPro" id="IPR004981">
    <property type="entry name" value="Trp_2_3_dOase"/>
</dbReference>
<evidence type="ECO:0000313" key="2">
    <source>
        <dbReference type="EMBL" id="MBK9717551.1"/>
    </source>
</evidence>
<dbReference type="HAMAP" id="MF_01972">
    <property type="entry name" value="T23O"/>
    <property type="match status" value="1"/>
</dbReference>
<gene>
    <name evidence="1" type="primary">kynA</name>
    <name evidence="2" type="ORF">IPO85_08580</name>
</gene>
<comment type="subunit">
    <text evidence="1">Homotetramer.</text>
</comment>
<keyword evidence="1" id="KW-0349">Heme</keyword>
<dbReference type="Gene3D" id="1.20.58.480">
    <property type="match status" value="1"/>
</dbReference>
<organism evidence="2 3">
    <name type="scientific">Candidatus Defluviibacterium haderslevense</name>
    <dbReference type="NCBI Taxonomy" id="2981993"/>
    <lineage>
        <taxon>Bacteria</taxon>
        <taxon>Pseudomonadati</taxon>
        <taxon>Bacteroidota</taxon>
        <taxon>Saprospiria</taxon>
        <taxon>Saprospirales</taxon>
        <taxon>Saprospiraceae</taxon>
        <taxon>Candidatus Defluviibacterium</taxon>
    </lineage>
</organism>
<proteinExistence type="inferred from homology"/>
<dbReference type="GO" id="GO:0019441">
    <property type="term" value="P:L-tryptophan catabolic process to kynurenine"/>
    <property type="evidence" value="ECO:0007669"/>
    <property type="project" value="UniProtKB-UniRule"/>
</dbReference>
<dbReference type="PANTHER" id="PTHR10138">
    <property type="entry name" value="TRYPTOPHAN 2,3-DIOXYGENASE"/>
    <property type="match status" value="1"/>
</dbReference>
<comment type="pathway">
    <text evidence="1">Amino-acid degradation; L-tryptophan degradation via kynurenine pathway; L-kynurenine from L-tryptophan: step 1/2.</text>
</comment>
<evidence type="ECO:0000256" key="1">
    <source>
        <dbReference type="HAMAP-Rule" id="MF_01972"/>
    </source>
</evidence>
<keyword evidence="1" id="KW-0560">Oxidoreductase</keyword>
<dbReference type="AlphaFoldDB" id="A0A9D7XEF1"/>
<comment type="catalytic activity">
    <reaction evidence="1">
        <text>L-tryptophan + O2 = N-formyl-L-kynurenine</text>
        <dbReference type="Rhea" id="RHEA:24536"/>
        <dbReference type="ChEBI" id="CHEBI:15379"/>
        <dbReference type="ChEBI" id="CHEBI:57912"/>
        <dbReference type="ChEBI" id="CHEBI:58629"/>
        <dbReference type="EC" id="1.13.11.11"/>
    </reaction>
</comment>
<dbReference type="GO" id="GO:0004833">
    <property type="term" value="F:L-tryptophan 2,3-dioxygenase activity"/>
    <property type="evidence" value="ECO:0007669"/>
    <property type="project" value="UniProtKB-UniRule"/>
</dbReference>
<dbReference type="GO" id="GO:0019442">
    <property type="term" value="P:L-tryptophan catabolic process to acetyl-CoA"/>
    <property type="evidence" value="ECO:0007669"/>
    <property type="project" value="TreeGrafter"/>
</dbReference>
<feature type="binding site" evidence="1">
    <location>
        <position position="313"/>
    </location>
    <ligand>
        <name>substrate</name>
    </ligand>
</feature>
<sequence length="366" mass="43316">MSEEKKYAAIHYASYLQIEKLLDAQQPRSASFGKEAHEEMLFIIIHQVYELWFKQMLHELDSVMLLFSEEKVDEKNISIAVSRLERINEILKLLIQQIAVLETMTPLDFLDFRSYLFPASGFQSFQFRKMEIKLGLKLEKRHNYTGNHYYAEFANQEQEEILRLEASDSLFTRVEKWLERTPFLEFKGFNFREQYLVAVEHMLEKERTAIQDSDYLHEHEKQMRIRMNGDAGSYFANIFNESFHNDQIKEGKIRLSYKATIAALLIQLYRDEPILQEPYRMLQAITEMDALLTNWRYRHAQMVMRMLGRKTGTGGSSGHEYLMETVKKHQIFLDFHNISTLLIPRSELPVLPDELKTTLGFYHSSK</sequence>
<accession>A0A9D7XEF1</accession>
<feature type="binding site" evidence="1">
    <location>
        <position position="113"/>
    </location>
    <ligand>
        <name>substrate</name>
    </ligand>
</feature>
<comment type="caution">
    <text evidence="2">The sequence shown here is derived from an EMBL/GenBank/DDBJ whole genome shotgun (WGS) entry which is preliminary data.</text>
</comment>
<keyword evidence="1" id="KW-0479">Metal-binding</keyword>
<comment type="similarity">
    <text evidence="1">Belongs to the tryptophan 2,3-dioxygenase family.</text>
</comment>
<dbReference type="EMBL" id="JADKFW010000004">
    <property type="protein sequence ID" value="MBK9717551.1"/>
    <property type="molecule type" value="Genomic_DNA"/>
</dbReference>
<keyword evidence="1" id="KW-0823">Tryptophan catabolism</keyword>
<keyword evidence="1" id="KW-0408">Iron</keyword>
<protein>
    <recommendedName>
        <fullName evidence="1">Tryptophan 2,3-dioxygenase</fullName>
        <shortName evidence="1">TDO</shortName>
        <ecNumber evidence="1">1.13.11.11</ecNumber>
    </recommendedName>
    <alternativeName>
        <fullName evidence="1">Tryptamin 2,3-dioxygenase</fullName>
    </alternativeName>
    <alternativeName>
        <fullName evidence="1">Tryptophan oxygenase</fullName>
        <shortName evidence="1">TO</shortName>
        <shortName evidence="1">TRPO</shortName>
    </alternativeName>
    <alternativeName>
        <fullName evidence="1">Tryptophan pyrrolase</fullName>
    </alternativeName>
    <alternativeName>
        <fullName evidence="1">Tryptophanase</fullName>
    </alternativeName>
</protein>
<feature type="binding site" evidence="1">
    <location>
        <begin position="42"/>
        <end position="46"/>
    </location>
    <ligand>
        <name>substrate</name>
    </ligand>
</feature>
<dbReference type="GO" id="GO:0046872">
    <property type="term" value="F:metal ion binding"/>
    <property type="evidence" value="ECO:0007669"/>
    <property type="project" value="UniProtKB-KW"/>
</dbReference>
<evidence type="ECO:0000313" key="3">
    <source>
        <dbReference type="Proteomes" id="UP000808349"/>
    </source>
</evidence>
<dbReference type="SUPFAM" id="SSF140959">
    <property type="entry name" value="Indolic compounds 2,3-dioxygenase-like"/>
    <property type="match status" value="1"/>
</dbReference>
<dbReference type="InterPro" id="IPR037217">
    <property type="entry name" value="Trp/Indoleamine_2_3_dOase-like"/>
</dbReference>
<dbReference type="Gene3D" id="1.10.287.3810">
    <property type="match status" value="1"/>
</dbReference>
<comment type="function">
    <text evidence="1">Heme-dependent dioxygenase that catalyzes the oxidative cleavage of the L-tryptophan (L-Trp) pyrrole ring and converts L-tryptophan to N-formyl-L-kynurenine. Catalyzes the oxidative cleavage of the indole moiety.</text>
</comment>
<dbReference type="Proteomes" id="UP000808349">
    <property type="component" value="Unassembled WGS sequence"/>
</dbReference>
<name>A0A9D7XEF1_9BACT</name>
<dbReference type="PANTHER" id="PTHR10138:SF0">
    <property type="entry name" value="TRYPTOPHAN 2,3-DIOXYGENASE"/>
    <property type="match status" value="1"/>
</dbReference>
<dbReference type="Pfam" id="PF03301">
    <property type="entry name" value="Trp_dioxygenase"/>
    <property type="match status" value="1"/>
</dbReference>